<dbReference type="GO" id="GO:0022857">
    <property type="term" value="F:transmembrane transporter activity"/>
    <property type="evidence" value="ECO:0007669"/>
    <property type="project" value="InterPro"/>
</dbReference>
<feature type="transmembrane region" description="Helical" evidence="6">
    <location>
        <begin position="115"/>
        <end position="134"/>
    </location>
</feature>
<dbReference type="InterPro" id="IPR011701">
    <property type="entry name" value="MFS"/>
</dbReference>
<evidence type="ECO:0000256" key="5">
    <source>
        <dbReference type="ARBA" id="ARBA00023136"/>
    </source>
</evidence>
<feature type="transmembrane region" description="Helical" evidence="6">
    <location>
        <begin position="433"/>
        <end position="455"/>
    </location>
</feature>
<protein>
    <submittedName>
        <fullName evidence="8">MFS general substrate transporter</fullName>
    </submittedName>
</protein>
<feature type="transmembrane region" description="Helical" evidence="6">
    <location>
        <begin position="208"/>
        <end position="227"/>
    </location>
</feature>
<dbReference type="PROSITE" id="PS50850">
    <property type="entry name" value="MFS"/>
    <property type="match status" value="1"/>
</dbReference>
<name>A0A0J1B7A2_9TREE</name>
<dbReference type="RefSeq" id="XP_018280095.1">
    <property type="nucleotide sequence ID" value="XM_018420767.1"/>
</dbReference>
<proteinExistence type="predicted"/>
<dbReference type="InterPro" id="IPR036259">
    <property type="entry name" value="MFS_trans_sf"/>
</dbReference>
<dbReference type="OrthoDB" id="6730379at2759"/>
<reference evidence="8 9" key="1">
    <citation type="submission" date="2015-03" db="EMBL/GenBank/DDBJ databases">
        <title>Genomics and transcriptomics of the oil-accumulating basidiomycete yeast T. oleaginosus allow insights into substrate utilization and the diverse evolutionary trajectories of mating systems in fungi.</title>
        <authorList>
            <consortium name="DOE Joint Genome Institute"/>
            <person name="Kourist R."/>
            <person name="Kracht O."/>
            <person name="Bracharz F."/>
            <person name="Lipzen A."/>
            <person name="Nolan M."/>
            <person name="Ohm R."/>
            <person name="Grigoriev I."/>
            <person name="Sun S."/>
            <person name="Heitman J."/>
            <person name="Bruck T."/>
            <person name="Nowrousian M."/>
        </authorList>
    </citation>
    <scope>NUCLEOTIDE SEQUENCE [LARGE SCALE GENOMIC DNA]</scope>
    <source>
        <strain evidence="8 9">IBC0246</strain>
    </source>
</reference>
<evidence type="ECO:0000256" key="2">
    <source>
        <dbReference type="ARBA" id="ARBA00022448"/>
    </source>
</evidence>
<keyword evidence="9" id="KW-1185">Reference proteome</keyword>
<feature type="domain" description="Major facilitator superfamily (MFS) profile" evidence="7">
    <location>
        <begin position="41"/>
        <end position="458"/>
    </location>
</feature>
<evidence type="ECO:0000256" key="6">
    <source>
        <dbReference type="SAM" id="Phobius"/>
    </source>
</evidence>
<feature type="transmembrane region" description="Helical" evidence="6">
    <location>
        <begin position="146"/>
        <end position="166"/>
    </location>
</feature>
<dbReference type="PANTHER" id="PTHR43791:SF55">
    <property type="entry name" value="TRANSPORTER, PUTATIVE (AFU_ORTHOLOGUE AFUA_6G01820)-RELATED"/>
    <property type="match status" value="1"/>
</dbReference>
<keyword evidence="4 6" id="KW-1133">Transmembrane helix</keyword>
<dbReference type="AlphaFoldDB" id="A0A0J1B7A2"/>
<dbReference type="GeneID" id="28981370"/>
<gene>
    <name evidence="8" type="ORF">CC85DRAFT_258248</name>
</gene>
<keyword evidence="5 6" id="KW-0472">Membrane</keyword>
<feature type="transmembrane region" description="Helical" evidence="6">
    <location>
        <begin position="401"/>
        <end position="421"/>
    </location>
</feature>
<dbReference type="Proteomes" id="UP000053611">
    <property type="component" value="Unassembled WGS sequence"/>
</dbReference>
<feature type="transmembrane region" description="Helical" evidence="6">
    <location>
        <begin position="178"/>
        <end position="196"/>
    </location>
</feature>
<dbReference type="PANTHER" id="PTHR43791">
    <property type="entry name" value="PERMEASE-RELATED"/>
    <property type="match status" value="1"/>
</dbReference>
<feature type="transmembrane region" description="Helical" evidence="6">
    <location>
        <begin position="340"/>
        <end position="358"/>
    </location>
</feature>
<dbReference type="Gene3D" id="1.20.1250.20">
    <property type="entry name" value="MFS general substrate transporter like domains"/>
    <property type="match status" value="2"/>
</dbReference>
<evidence type="ECO:0000256" key="3">
    <source>
        <dbReference type="ARBA" id="ARBA00022692"/>
    </source>
</evidence>
<feature type="transmembrane region" description="Helical" evidence="6">
    <location>
        <begin position="37"/>
        <end position="54"/>
    </location>
</feature>
<evidence type="ECO:0000313" key="9">
    <source>
        <dbReference type="Proteomes" id="UP000053611"/>
    </source>
</evidence>
<evidence type="ECO:0000256" key="4">
    <source>
        <dbReference type="ARBA" id="ARBA00022989"/>
    </source>
</evidence>
<keyword evidence="3 6" id="KW-0812">Transmembrane</keyword>
<feature type="transmembrane region" description="Helical" evidence="6">
    <location>
        <begin position="86"/>
        <end position="108"/>
    </location>
</feature>
<dbReference type="SUPFAM" id="SSF103473">
    <property type="entry name" value="MFS general substrate transporter"/>
    <property type="match status" value="1"/>
</dbReference>
<keyword evidence="2" id="KW-0813">Transport</keyword>
<evidence type="ECO:0000259" key="7">
    <source>
        <dbReference type="PROSITE" id="PS50850"/>
    </source>
</evidence>
<evidence type="ECO:0000256" key="1">
    <source>
        <dbReference type="ARBA" id="ARBA00004141"/>
    </source>
</evidence>
<accession>A0A0J1B7A2</accession>
<feature type="transmembrane region" description="Helical" evidence="6">
    <location>
        <begin position="370"/>
        <end position="389"/>
    </location>
</feature>
<dbReference type="EMBL" id="KQ087193">
    <property type="protein sequence ID" value="KLT43604.1"/>
    <property type="molecule type" value="Genomic_DNA"/>
</dbReference>
<feature type="transmembrane region" description="Helical" evidence="6">
    <location>
        <begin position="277"/>
        <end position="301"/>
    </location>
</feature>
<feature type="transmembrane region" description="Helical" evidence="6">
    <location>
        <begin position="313"/>
        <end position="333"/>
    </location>
</feature>
<dbReference type="InterPro" id="IPR020846">
    <property type="entry name" value="MFS_dom"/>
</dbReference>
<sequence>MSIPDRDKVEPQDVDDLELTLSREERKRAERRLMRKVDFIITPLLGVTFGLQYYDKAALGSAAAFGILQDLDLAVTRNGKTNTTRYATAVAAFYYGYIAAVLPMALVFARFNLRYTAAIVVVLWGVVAMLTVVVRDYVGLTVQRVFLGLLESGVSPCFVAITALWYKPREQAVRMGYWYSFCGIFSMFSGAINYGLGSAGGPSAWKNIYYFCGAVTIFWGLVLAVCLPSSPLEPGRLFKAEEAALLRRRFEENPFARDRRPFVAAQAKEALLDYKTYIYVLIAALLYLCNGAVTGFGAIIIKSMGYSGVNSVALTIPGGAVTAVTIWLFCWLADKYGNRTLWFSASCVPVIVGAITIWAAPWHPTAGPLIGYYLVAAFGAPYVLLLALASANTAGSTKKAVTNGAIFVGYNIGNIAAAYTVRTEEAAIRYRSTWITIIASQVASCALMLLLRVVWQRENHRRAGAITPPSDDEDKIIQRLEEYEDLTDRQIPSFRYTL</sequence>
<evidence type="ECO:0000313" key="8">
    <source>
        <dbReference type="EMBL" id="KLT43604.1"/>
    </source>
</evidence>
<dbReference type="GO" id="GO:0016020">
    <property type="term" value="C:membrane"/>
    <property type="evidence" value="ECO:0007669"/>
    <property type="project" value="UniProtKB-SubCell"/>
</dbReference>
<organism evidence="8 9">
    <name type="scientific">Cutaneotrichosporon oleaginosum</name>
    <dbReference type="NCBI Taxonomy" id="879819"/>
    <lineage>
        <taxon>Eukaryota</taxon>
        <taxon>Fungi</taxon>
        <taxon>Dikarya</taxon>
        <taxon>Basidiomycota</taxon>
        <taxon>Agaricomycotina</taxon>
        <taxon>Tremellomycetes</taxon>
        <taxon>Trichosporonales</taxon>
        <taxon>Trichosporonaceae</taxon>
        <taxon>Cutaneotrichosporon</taxon>
    </lineage>
</organism>
<comment type="subcellular location">
    <subcellularLocation>
        <location evidence="1">Membrane</location>
        <topology evidence="1">Multi-pass membrane protein</topology>
    </subcellularLocation>
</comment>
<dbReference type="Pfam" id="PF07690">
    <property type="entry name" value="MFS_1"/>
    <property type="match status" value="1"/>
</dbReference>